<sequence length="488" mass="57450">MSDQIENQIKKEIEKVIPKMYYDRFFKEFALHKLTDARVIFSLNGTGALSVKKHIENKYFDQLGQAVANSIGKRKVELIVSEKIDTTKVQKKSDKIDYDGEVHKLENYLNENLVARFNVLNQCLEFKPKGSKDYILWSDRDFSDLYLSLRRQKEFKYISKDTLLSILNSSFIPSYHPVKEYFPSIADQWDGKTDWIGQVCSCIKVTNEIKFRTYFEKWLLASLHTLYSDLPFRNEFCLILQGAQGWYKSTFINGLIPKALLPYYTARIPENFKSKDLVMMASGVFIWNLDEIDRITKKTEAADLKAFLSSSFAIERAAYGKNARQWDRMANFLGACNKVEFLIDNTGNRRFIVFSLAEPIKVSKFQRIPIEKFWSQVYQKYTKAKIQNIRMTPEENFAITTNNLQYEYSNNEFEIILRYFRPLPLNQINLKNKKHKWLSATDIYLYIHPKHPFFKMDVRWIGRGLVQLGFERRRTNSSGKQFLVNEQN</sequence>
<name>A0A2P2DXQ3_9LEPT</name>
<dbReference type="PANTHER" id="PTHR34985">
    <property type="entry name" value="SLR0554 PROTEIN"/>
    <property type="match status" value="1"/>
</dbReference>
<gene>
    <name evidence="2" type="ORF">LPTSP4_09280</name>
</gene>
<accession>A0A2P2DXQ3</accession>
<evidence type="ECO:0000313" key="2">
    <source>
        <dbReference type="EMBL" id="GBF49415.1"/>
    </source>
</evidence>
<comment type="caution">
    <text evidence="2">The sequence shown here is derived from an EMBL/GenBank/DDBJ whole genome shotgun (WGS) entry which is preliminary data.</text>
</comment>
<dbReference type="OrthoDB" id="316338at2"/>
<dbReference type="RefSeq" id="WP_108974287.1">
    <property type="nucleotide sequence ID" value="NZ_BFBB01000003.1"/>
</dbReference>
<dbReference type="InterPro" id="IPR007936">
    <property type="entry name" value="VapE-like_dom"/>
</dbReference>
<evidence type="ECO:0000259" key="1">
    <source>
        <dbReference type="Pfam" id="PF05272"/>
    </source>
</evidence>
<reference evidence="2 3" key="1">
    <citation type="submission" date="2018-02" db="EMBL/GenBank/DDBJ databases">
        <title>Novel Leptospira species isolated from soil and water in Japan.</title>
        <authorList>
            <person name="Nakao R."/>
            <person name="Masuzawa T."/>
        </authorList>
    </citation>
    <scope>NUCLEOTIDE SEQUENCE [LARGE SCALE GENOMIC DNA]</scope>
    <source>
        <strain evidence="2 3">YH101</strain>
    </source>
</reference>
<dbReference type="Pfam" id="PF05272">
    <property type="entry name" value="VapE-like_dom"/>
    <property type="match status" value="1"/>
</dbReference>
<feature type="domain" description="Virulence-associated protein E-like" evidence="1">
    <location>
        <begin position="188"/>
        <end position="403"/>
    </location>
</feature>
<organism evidence="2 3">
    <name type="scientific">Leptospira ryugenii</name>
    <dbReference type="NCBI Taxonomy" id="1917863"/>
    <lineage>
        <taxon>Bacteria</taxon>
        <taxon>Pseudomonadati</taxon>
        <taxon>Spirochaetota</taxon>
        <taxon>Spirochaetia</taxon>
        <taxon>Leptospirales</taxon>
        <taxon>Leptospiraceae</taxon>
        <taxon>Leptospira</taxon>
    </lineage>
</organism>
<proteinExistence type="predicted"/>
<dbReference type="EMBL" id="BFBB01000003">
    <property type="protein sequence ID" value="GBF49415.1"/>
    <property type="molecule type" value="Genomic_DNA"/>
</dbReference>
<dbReference type="PANTHER" id="PTHR34985:SF1">
    <property type="entry name" value="SLR0554 PROTEIN"/>
    <property type="match status" value="1"/>
</dbReference>
<keyword evidence="3" id="KW-1185">Reference proteome</keyword>
<dbReference type="Proteomes" id="UP000245133">
    <property type="component" value="Unassembled WGS sequence"/>
</dbReference>
<dbReference type="AlphaFoldDB" id="A0A2P2DXQ3"/>
<protein>
    <submittedName>
        <fullName evidence="2">Virulence-associated protein E</fullName>
    </submittedName>
</protein>
<evidence type="ECO:0000313" key="3">
    <source>
        <dbReference type="Proteomes" id="UP000245133"/>
    </source>
</evidence>